<organism evidence="6 7">
    <name type="scientific">Pleurodeles waltl</name>
    <name type="common">Iberian ribbed newt</name>
    <dbReference type="NCBI Taxonomy" id="8319"/>
    <lineage>
        <taxon>Eukaryota</taxon>
        <taxon>Metazoa</taxon>
        <taxon>Chordata</taxon>
        <taxon>Craniata</taxon>
        <taxon>Vertebrata</taxon>
        <taxon>Euteleostomi</taxon>
        <taxon>Amphibia</taxon>
        <taxon>Batrachia</taxon>
        <taxon>Caudata</taxon>
        <taxon>Salamandroidea</taxon>
        <taxon>Salamandridae</taxon>
        <taxon>Pleurodelinae</taxon>
        <taxon>Pleurodeles</taxon>
    </lineage>
</organism>
<dbReference type="PANTHER" id="PTHR14964">
    <property type="entry name" value="NUCLEAR RECEPTOR BINDING FACTOR 2"/>
    <property type="match status" value="1"/>
</dbReference>
<evidence type="ECO:0000259" key="5">
    <source>
        <dbReference type="Pfam" id="PF17169"/>
    </source>
</evidence>
<dbReference type="Pfam" id="PF17169">
    <property type="entry name" value="NRBF2_MIT"/>
    <property type="match status" value="1"/>
</dbReference>
<proteinExistence type="predicted"/>
<keyword evidence="3" id="KW-0732">Signal</keyword>
<evidence type="ECO:0000313" key="6">
    <source>
        <dbReference type="EMBL" id="KAJ1143254.1"/>
    </source>
</evidence>
<dbReference type="Proteomes" id="UP001066276">
    <property type="component" value="Chromosome 6"/>
</dbReference>
<evidence type="ECO:0000256" key="2">
    <source>
        <dbReference type="SAM" id="MobiDB-lite"/>
    </source>
</evidence>
<dbReference type="Gene3D" id="1.20.58.80">
    <property type="entry name" value="Phosphotransferase system, lactose/cellobiose-type IIA subunit"/>
    <property type="match status" value="1"/>
</dbReference>
<dbReference type="AlphaFoldDB" id="A0AAV7QW57"/>
<keyword evidence="1" id="KW-0175">Coiled coil</keyword>
<feature type="signal peptide" evidence="3">
    <location>
        <begin position="1"/>
        <end position="27"/>
    </location>
</feature>
<dbReference type="GO" id="GO:0006914">
    <property type="term" value="P:autophagy"/>
    <property type="evidence" value="ECO:0007669"/>
    <property type="project" value="InterPro"/>
</dbReference>
<feature type="coiled-coil region" evidence="1">
    <location>
        <begin position="156"/>
        <end position="197"/>
    </location>
</feature>
<accession>A0AAV7QW57</accession>
<dbReference type="SUPFAM" id="SSF140361">
    <property type="entry name" value="MIT domain-like"/>
    <property type="match status" value="1"/>
</dbReference>
<dbReference type="Pfam" id="PF08961">
    <property type="entry name" value="NRBF2"/>
    <property type="match status" value="1"/>
</dbReference>
<feature type="region of interest" description="Disordered" evidence="2">
    <location>
        <begin position="246"/>
        <end position="278"/>
    </location>
</feature>
<dbReference type="PANTHER" id="PTHR14964:SF2">
    <property type="entry name" value="NUCLEAR RECEPTOR-BINDING FACTOR 2"/>
    <property type="match status" value="1"/>
</dbReference>
<evidence type="ECO:0000256" key="1">
    <source>
        <dbReference type="SAM" id="Coils"/>
    </source>
</evidence>
<protein>
    <recommendedName>
        <fullName evidence="8">Nuclear receptor-binding factor 2</fullName>
    </recommendedName>
</protein>
<comment type="caution">
    <text evidence="6">The sequence shown here is derived from an EMBL/GenBank/DDBJ whole genome shotgun (WGS) entry which is preliminary data.</text>
</comment>
<dbReference type="InterPro" id="IPR039679">
    <property type="entry name" value="NRBF2"/>
</dbReference>
<evidence type="ECO:0008006" key="8">
    <source>
        <dbReference type="Google" id="ProtNLM"/>
    </source>
</evidence>
<gene>
    <name evidence="6" type="ORF">NDU88_009565</name>
</gene>
<feature type="chain" id="PRO_5043597026" description="Nuclear receptor-binding factor 2" evidence="3">
    <location>
        <begin position="28"/>
        <end position="278"/>
    </location>
</feature>
<dbReference type="EMBL" id="JANPWB010000010">
    <property type="protein sequence ID" value="KAJ1143254.1"/>
    <property type="molecule type" value="Genomic_DNA"/>
</dbReference>
<feature type="domain" description="Nuclear receptor-binding factor 2 MIT" evidence="5">
    <location>
        <begin position="23"/>
        <end position="68"/>
    </location>
</feature>
<keyword evidence="7" id="KW-1185">Reference proteome</keyword>
<dbReference type="InterPro" id="IPR033393">
    <property type="entry name" value="NRBF2_MIT"/>
</dbReference>
<name>A0AAV7QW57_PLEWA</name>
<reference evidence="6" key="1">
    <citation type="journal article" date="2022" name="bioRxiv">
        <title>Sequencing and chromosome-scale assembly of the giantPleurodeles waltlgenome.</title>
        <authorList>
            <person name="Brown T."/>
            <person name="Elewa A."/>
            <person name="Iarovenko S."/>
            <person name="Subramanian E."/>
            <person name="Araus A.J."/>
            <person name="Petzold A."/>
            <person name="Susuki M."/>
            <person name="Suzuki K.-i.T."/>
            <person name="Hayashi T."/>
            <person name="Toyoda A."/>
            <person name="Oliveira C."/>
            <person name="Osipova E."/>
            <person name="Leigh N.D."/>
            <person name="Simon A."/>
            <person name="Yun M.H."/>
        </authorList>
    </citation>
    <scope>NUCLEOTIDE SEQUENCE</scope>
    <source>
        <strain evidence="6">20211129_DDA</strain>
        <tissue evidence="6">Liver</tissue>
    </source>
</reference>
<evidence type="ECO:0000259" key="4">
    <source>
        <dbReference type="Pfam" id="PF08961"/>
    </source>
</evidence>
<feature type="domain" description="Nuclear receptor-binding factor 2 C-terminal" evidence="4">
    <location>
        <begin position="78"/>
        <end position="271"/>
    </location>
</feature>
<dbReference type="InterPro" id="IPR015056">
    <property type="entry name" value="NRBF2_C"/>
</dbReference>
<evidence type="ECO:0000256" key="3">
    <source>
        <dbReference type="SAM" id="SignalP"/>
    </source>
</evidence>
<sequence>MLLCCFSIPLTVLHPLFNFITVNLSEALKLTQSDQAQLSLNLQKNIHMKQQLLIRERWKRAKREEWLRTQKKAEATINDLTAHLQVSYKPYVAKSHGQSVLVSLLNYSPTTAAFFQKHQSMSERESDSLLYLLQKRRAKLETYVETRTPKDDKIKLEEQSIKIAELNQLINILLAENERLKKENEQLRAETSKLHIAPQERELHVDADFFEKSELWSLPQPSENSTNSISAWQKFVPDGRKTKAISIPNLPYESPLPDLPPLELPEDLDGQLNGLMDK</sequence>
<evidence type="ECO:0000313" key="7">
    <source>
        <dbReference type="Proteomes" id="UP001066276"/>
    </source>
</evidence>